<protein>
    <submittedName>
        <fullName evidence="1">Uncharacterized protein</fullName>
    </submittedName>
</protein>
<gene>
    <name evidence="1" type="ORF">KTN4_325</name>
</gene>
<sequence>MSTTVSCLANVLANGISLIAKNKVQVGMILQATQDIWIMRTCKKNGYLEWKFANEGDDLTVLGVDEGNPEGGFRVLNADNYNQIETVQCTDMDDILHAYN</sequence>
<dbReference type="Proteomes" id="UP000224336">
    <property type="component" value="Segment"/>
</dbReference>
<reference evidence="1 2" key="1">
    <citation type="journal article" date="2016" name="Sci. Rep.">
        <title>A proposed integrated approach for the preclinical evaluation of phage therapy in Pseudomonas infections.</title>
        <authorList>
            <person name="Danis-Wlodarczyk K."/>
            <person name="Vandenheuvel D."/>
            <person name="Jang H.B."/>
            <person name="Briers Y."/>
            <person name="Olszak T."/>
            <person name="Arabski M."/>
            <person name="Wasik S."/>
            <person name="Drabik M."/>
            <person name="Higgins G."/>
            <person name="Tyrrell J."/>
            <person name="Harvey B.J."/>
            <person name="Noben J.P."/>
            <person name="Lavigne R."/>
            <person name="Drulis-Kawa Z."/>
        </authorList>
    </citation>
    <scope>NUCLEOTIDE SEQUENCE [LARGE SCALE GENOMIC DNA]</scope>
</reference>
<organism evidence="1 2">
    <name type="scientific">Pseudomonas phage KTN4</name>
    <dbReference type="NCBI Taxonomy" id="1862701"/>
    <lineage>
        <taxon>Viruses</taxon>
        <taxon>Duplodnaviria</taxon>
        <taxon>Heunggongvirae</taxon>
        <taxon>Uroviricota</taxon>
        <taxon>Caudoviricetes</taxon>
        <taxon>Chimalliviridae</taxon>
        <taxon>Phikzvirus</taxon>
        <taxon>Phikzvirus phiKZ</taxon>
    </lineage>
</organism>
<dbReference type="EMBL" id="KU521356">
    <property type="protein sequence ID" value="ANM45083.1"/>
    <property type="molecule type" value="Genomic_DNA"/>
</dbReference>
<evidence type="ECO:0000313" key="2">
    <source>
        <dbReference type="Proteomes" id="UP000224336"/>
    </source>
</evidence>
<accession>A0A192Y5T8</accession>
<proteinExistence type="predicted"/>
<evidence type="ECO:0000313" key="1">
    <source>
        <dbReference type="EMBL" id="ANM45083.1"/>
    </source>
</evidence>
<name>A0A192Y5T8_9CAUD</name>